<gene>
    <name evidence="3" type="ORF">SAMN05444853_10416</name>
</gene>
<dbReference type="Gene3D" id="1.20.58.60">
    <property type="match status" value="1"/>
</dbReference>
<dbReference type="AlphaFoldDB" id="A0A1H7V9Z4"/>
<dbReference type="EMBL" id="FOBN01000004">
    <property type="protein sequence ID" value="SEM05577.1"/>
    <property type="molecule type" value="Genomic_DNA"/>
</dbReference>
<feature type="transmembrane region" description="Helical" evidence="2">
    <location>
        <begin position="297"/>
        <end position="316"/>
    </location>
</feature>
<feature type="coiled-coil region" evidence="1">
    <location>
        <begin position="110"/>
        <end position="175"/>
    </location>
</feature>
<keyword evidence="2" id="KW-0472">Membrane</keyword>
<evidence type="ECO:0000313" key="3">
    <source>
        <dbReference type="EMBL" id="SEM05577.1"/>
    </source>
</evidence>
<keyword evidence="2" id="KW-0812">Transmembrane</keyword>
<reference evidence="4" key="1">
    <citation type="submission" date="2016-10" db="EMBL/GenBank/DDBJ databases">
        <authorList>
            <person name="Varghese N."/>
            <person name="Submissions S."/>
        </authorList>
    </citation>
    <scope>NUCLEOTIDE SEQUENCE [LARGE SCALE GENOMIC DNA]</scope>
    <source>
        <strain evidence="4">DSM 24204</strain>
    </source>
</reference>
<keyword evidence="2" id="KW-1133">Transmembrane helix</keyword>
<dbReference type="Proteomes" id="UP000198883">
    <property type="component" value="Unassembled WGS sequence"/>
</dbReference>
<dbReference type="RefSeq" id="WP_246253108.1">
    <property type="nucleotide sequence ID" value="NZ_CP016180.1"/>
</dbReference>
<dbReference type="GeneID" id="83545326"/>
<organism evidence="3 4">
    <name type="scientific">Phocoenobacter skyensis</name>
    <dbReference type="NCBI Taxonomy" id="97481"/>
    <lineage>
        <taxon>Bacteria</taxon>
        <taxon>Pseudomonadati</taxon>
        <taxon>Pseudomonadota</taxon>
        <taxon>Gammaproteobacteria</taxon>
        <taxon>Pasteurellales</taxon>
        <taxon>Pasteurellaceae</taxon>
        <taxon>Phocoenobacter</taxon>
    </lineage>
</organism>
<proteinExistence type="predicted"/>
<evidence type="ECO:0000256" key="2">
    <source>
        <dbReference type="SAM" id="Phobius"/>
    </source>
</evidence>
<dbReference type="STRING" id="97481.SAMN05444853_10416"/>
<dbReference type="SUPFAM" id="SSF46966">
    <property type="entry name" value="Spectrin repeat"/>
    <property type="match status" value="1"/>
</dbReference>
<evidence type="ECO:0000256" key="1">
    <source>
        <dbReference type="SAM" id="Coils"/>
    </source>
</evidence>
<sequence length="408" mass="47562">MKTVKAELTKLKNHIKNEFQDNHLFLETFSLNAIEKEINELYPLLAKIELSKNTLEIIYTKRTSLNLLKKLNRLAKQREWNDFIELRFIRYLVELKAIIKQIYLLEVKGELRSEEELSALSSDLEKIKENLQQHTKLETRLKQDQETFESLKKSLKTLQTNYEESEEQAETIQEWFDELQPIYKDFIEYDQTAKHKLSLIATMASSAEADKPKIEKYKKEIEEMITLFKKQKDDIQEIIEDANRASMAGSFKKQADNINAKMQWANGVLIGSLLLTAGISCWGFETSFNPTENTFNWIHFFAKSAISLPLLVLAWLKAKEYSYLFRLREDYAYKYSSAMAFEGYKKQIQEQDPELQHELLQIAVDNLGSKPTKVFDKEINSTPLETIIDGVGKRIDKGLSELSKRTDL</sequence>
<evidence type="ECO:0000313" key="4">
    <source>
        <dbReference type="Proteomes" id="UP000198883"/>
    </source>
</evidence>
<accession>A0A1H7V9Z4</accession>
<protein>
    <submittedName>
        <fullName evidence="3">Uncharacterized protein</fullName>
    </submittedName>
</protein>
<keyword evidence="1" id="KW-0175">Coiled coil</keyword>
<name>A0A1H7V9Z4_9PAST</name>
<feature type="transmembrane region" description="Helical" evidence="2">
    <location>
        <begin position="264"/>
        <end position="285"/>
    </location>
</feature>